<keyword evidence="2" id="KW-1133">Transmembrane helix</keyword>
<reference evidence="3 4" key="1">
    <citation type="submission" date="2018-03" db="EMBL/GenBank/DDBJ databases">
        <title>Draft Genome Sequences of the Obligatory Marine Myxobacteria Enhygromyxa salina SWB005.</title>
        <authorList>
            <person name="Poehlein A."/>
            <person name="Moghaddam J.A."/>
            <person name="Harms H."/>
            <person name="Alanjari M."/>
            <person name="Koenig G.M."/>
            <person name="Daniel R."/>
            <person name="Schaeberle T.F."/>
        </authorList>
    </citation>
    <scope>NUCLEOTIDE SEQUENCE [LARGE SCALE GENOMIC DNA]</scope>
    <source>
        <strain evidence="3 4">SWB005</strain>
    </source>
</reference>
<feature type="transmembrane region" description="Helical" evidence="2">
    <location>
        <begin position="262"/>
        <end position="278"/>
    </location>
</feature>
<feature type="transmembrane region" description="Helical" evidence="2">
    <location>
        <begin position="85"/>
        <end position="106"/>
    </location>
</feature>
<dbReference type="EMBL" id="PVNK01000188">
    <property type="protein sequence ID" value="PRP93259.1"/>
    <property type="molecule type" value="Genomic_DNA"/>
</dbReference>
<feature type="transmembrane region" description="Helical" evidence="2">
    <location>
        <begin position="312"/>
        <end position="331"/>
    </location>
</feature>
<evidence type="ECO:0008006" key="5">
    <source>
        <dbReference type="Google" id="ProtNLM"/>
    </source>
</evidence>
<evidence type="ECO:0000313" key="4">
    <source>
        <dbReference type="Proteomes" id="UP000237968"/>
    </source>
</evidence>
<keyword evidence="2" id="KW-0812">Transmembrane</keyword>
<name>A0A2S9XK43_9BACT</name>
<feature type="region of interest" description="Disordered" evidence="1">
    <location>
        <begin position="396"/>
        <end position="416"/>
    </location>
</feature>
<dbReference type="Proteomes" id="UP000237968">
    <property type="component" value="Unassembled WGS sequence"/>
</dbReference>
<comment type="caution">
    <text evidence="3">The sequence shown here is derived from an EMBL/GenBank/DDBJ whole genome shotgun (WGS) entry which is preliminary data.</text>
</comment>
<feature type="transmembrane region" description="Helical" evidence="2">
    <location>
        <begin position="231"/>
        <end position="250"/>
    </location>
</feature>
<dbReference type="AlphaFoldDB" id="A0A2S9XK43"/>
<evidence type="ECO:0000256" key="2">
    <source>
        <dbReference type="SAM" id="Phobius"/>
    </source>
</evidence>
<organism evidence="3 4">
    <name type="scientific">Enhygromyxa salina</name>
    <dbReference type="NCBI Taxonomy" id="215803"/>
    <lineage>
        <taxon>Bacteria</taxon>
        <taxon>Pseudomonadati</taxon>
        <taxon>Myxococcota</taxon>
        <taxon>Polyangia</taxon>
        <taxon>Nannocystales</taxon>
        <taxon>Nannocystaceae</taxon>
        <taxon>Enhygromyxa</taxon>
    </lineage>
</organism>
<protein>
    <recommendedName>
        <fullName evidence="5">Glycosyltransferase RgtA/B/C/D-like domain-containing protein</fullName>
    </recommendedName>
</protein>
<evidence type="ECO:0000256" key="1">
    <source>
        <dbReference type="SAM" id="MobiDB-lite"/>
    </source>
</evidence>
<proteinExistence type="predicted"/>
<gene>
    <name evidence="3" type="ORF">ENSA5_43540</name>
</gene>
<feature type="transmembrane region" description="Helical" evidence="2">
    <location>
        <begin position="338"/>
        <end position="356"/>
    </location>
</feature>
<sequence>MVKSRAEIVQFTLGLALPLIVAAVLLSELAHFTYDDAYISYRYARNLAEGHGLVFNIGERVEGYTNFAWTLILAIGYRLGLDPDLLSKVLGGAAAVGAILVCYLLSRRILPESTLPPIAPWLLATSPVLMGHSVFGLESGFFSALMILGVWMTFREEKRDASVPWSGLVFALGGLTRPEAPMFIGLTMLFLPGPALWTRVPEDRRPVFMFFALVLIASGVHGYVTREHEPWLWNDLAIPMAVVGVLGAIVVSPRTFVSRRNILRGLGFVIPVGGHMLWRHSYYGAWLPNTLGAKTGDLQRQVVRGTHYVTDYFSFEGPILWFALIGIAFGIGRRNREVLCVAAIAIMGSLYTMTIGSDWMKLWRFMAHLQPEWLLLAGLGVRAIWSLGQRVDSAPATAPSEAEAEAESTNEARSEDAQPVLDNRWVHLGLVAVLALTYLSRRDEGREKIEFVGPEKKDFLARSAPLLVEWFQAREEQFGRDEVEGTIALADIGKVSYLTNYPILDLLGLVDPKISKLEGGYKGKTGRAYRDYFFAVEPRYHLTVTKKNDCLANKHTTARPLMRDPRYHGIYEPVGVIPLERSQWCIYERREDANRVRALGGVHRRPTSFSRRFDDNAMPR</sequence>
<feature type="transmembrane region" description="Helical" evidence="2">
    <location>
        <begin position="12"/>
        <end position="34"/>
    </location>
</feature>
<keyword evidence="2" id="KW-0472">Membrane</keyword>
<accession>A0A2S9XK43</accession>
<feature type="transmembrane region" description="Helical" evidence="2">
    <location>
        <begin position="118"/>
        <end position="151"/>
    </location>
</feature>
<evidence type="ECO:0000313" key="3">
    <source>
        <dbReference type="EMBL" id="PRP93259.1"/>
    </source>
</evidence>
<keyword evidence="4" id="KW-1185">Reference proteome</keyword>
<feature type="transmembrane region" description="Helical" evidence="2">
    <location>
        <begin position="207"/>
        <end position="225"/>
    </location>
</feature>